<evidence type="ECO:0000313" key="1">
    <source>
        <dbReference type="EMBL" id="ADL00781.1"/>
    </source>
</evidence>
<accession>D9QGG5</accession>
<dbReference type="eggNOG" id="ENOG5032BXN">
    <property type="taxonomic scope" value="Bacteria"/>
</dbReference>
<reference evidence="2" key="1">
    <citation type="journal article" date="2011" name="J. Bacteriol.">
        <title>Genome sequences of eight morphologically diverse alphaproteobacteria.</title>
        <authorList>
            <consortium name="US DOE Joint Genome Institute"/>
            <person name="Brown P.J."/>
            <person name="Kysela D.T."/>
            <person name="Buechlein A."/>
            <person name="Hemmerich C."/>
            <person name="Brun Y.V."/>
        </authorList>
    </citation>
    <scope>NUCLEOTIDE SEQUENCE [LARGE SCALE GENOMIC DNA]</scope>
    <source>
        <strain evidence="2">ATCC 15264 / DSM 4735 / LMG 14903 / NBRC 16000 / CB 81</strain>
    </source>
</reference>
<evidence type="ECO:0008006" key="3">
    <source>
        <dbReference type="Google" id="ProtNLM"/>
    </source>
</evidence>
<dbReference type="EMBL" id="CP002102">
    <property type="protein sequence ID" value="ADL00781.1"/>
    <property type="molecule type" value="Genomic_DNA"/>
</dbReference>
<gene>
    <name evidence="1" type="ordered locus">Bresu_1469</name>
</gene>
<organism evidence="1 2">
    <name type="scientific">Brevundimonas subvibrioides (strain ATCC 15264 / DSM 4735 / LMG 14903 / NBRC 16000 / CB 81)</name>
    <name type="common">Caulobacter subvibrioides</name>
    <dbReference type="NCBI Taxonomy" id="633149"/>
    <lineage>
        <taxon>Bacteria</taxon>
        <taxon>Pseudomonadati</taxon>
        <taxon>Pseudomonadota</taxon>
        <taxon>Alphaproteobacteria</taxon>
        <taxon>Caulobacterales</taxon>
        <taxon>Caulobacteraceae</taxon>
        <taxon>Brevundimonas</taxon>
    </lineage>
</organism>
<name>D9QGG5_BRESC</name>
<dbReference type="AlphaFoldDB" id="D9QGG5"/>
<keyword evidence="2" id="KW-1185">Reference proteome</keyword>
<dbReference type="Proteomes" id="UP000002696">
    <property type="component" value="Chromosome"/>
</dbReference>
<proteinExistence type="predicted"/>
<dbReference type="KEGG" id="bsb:Bresu_1469"/>
<sequence>MDQESNAIPTESFVPTRRLLCSESLATSFIAYRDSFDSFMFLIEQASRADQTRKIAREALGKTDPDDDPEPTQKALKRFSRTNSENLVNNSVNAFQRYFSQIVQECIRKKPDILTSNEQVPVRDIIHLKRMSDVIELLVERRVNKLAYEGISGIESYFLDRLGLAMFSNDRERQLTREFIELRNIIVHNGGIVNAIFLERVGSSPTRPFRLGKRYHIGWDDFCDYAANIIAVTSNLDKAACTKFSLRRKKFGTWVDLKKS</sequence>
<dbReference type="InParanoid" id="D9QGG5"/>
<evidence type="ECO:0000313" key="2">
    <source>
        <dbReference type="Proteomes" id="UP000002696"/>
    </source>
</evidence>
<protein>
    <recommendedName>
        <fullName evidence="3">RiboL-PSP-HEPN domain-containing protein</fullName>
    </recommendedName>
</protein>
<dbReference type="HOGENOM" id="CLU_1068212_0_0_5"/>